<organism evidence="17 18">
    <name type="scientific">Erwinia piriflorinigrans CFBP 5888</name>
    <dbReference type="NCBI Taxonomy" id="1161919"/>
    <lineage>
        <taxon>Bacteria</taxon>
        <taxon>Pseudomonadati</taxon>
        <taxon>Pseudomonadota</taxon>
        <taxon>Gammaproteobacteria</taxon>
        <taxon>Enterobacterales</taxon>
        <taxon>Erwiniaceae</taxon>
        <taxon>Erwinia</taxon>
    </lineage>
</organism>
<evidence type="ECO:0000256" key="4">
    <source>
        <dbReference type="ARBA" id="ARBA00022448"/>
    </source>
</evidence>
<evidence type="ECO:0000256" key="15">
    <source>
        <dbReference type="SAM" id="MobiDB-lite"/>
    </source>
</evidence>
<evidence type="ECO:0000256" key="10">
    <source>
        <dbReference type="ARBA" id="ARBA00022968"/>
    </source>
</evidence>
<evidence type="ECO:0000256" key="8">
    <source>
        <dbReference type="ARBA" id="ARBA00022737"/>
    </source>
</evidence>
<protein>
    <recommendedName>
        <fullName evidence="3 14">Protein TonB</fullName>
    </recommendedName>
</protein>
<keyword evidence="4 14" id="KW-0813">Transport</keyword>
<proteinExistence type="inferred from homology"/>
<reference evidence="17 18" key="1">
    <citation type="journal article" date="2013" name="Syst. Appl. Microbiol.">
        <title>Phylogenetic position and virulence apparatus of the pear flower necrosis pathogen Erwinia piriflorinigrans CFBP 5888T as assessed by comparative genomics.</title>
        <authorList>
            <person name="Smits T.H."/>
            <person name="Rezzonico F."/>
            <person name="Lopez M.M."/>
            <person name="Blom J."/>
            <person name="Goesmann A."/>
            <person name="Frey J.E."/>
            <person name="Duffy B."/>
        </authorList>
    </citation>
    <scope>NUCLEOTIDE SEQUENCE [LARGE SCALE GENOMIC DNA]</scope>
    <source>
        <strain evidence="18">CFBP5888</strain>
    </source>
</reference>
<evidence type="ECO:0000256" key="2">
    <source>
        <dbReference type="ARBA" id="ARBA00006555"/>
    </source>
</evidence>
<dbReference type="InterPro" id="IPR049924">
    <property type="entry name" value="TonB_pro-rich"/>
</dbReference>
<dbReference type="GO" id="GO:0031992">
    <property type="term" value="F:energy transducer activity"/>
    <property type="evidence" value="ECO:0007669"/>
    <property type="project" value="InterPro"/>
</dbReference>
<dbReference type="PROSITE" id="PS52015">
    <property type="entry name" value="TONB_CTD"/>
    <property type="match status" value="1"/>
</dbReference>
<dbReference type="GO" id="GO:0030288">
    <property type="term" value="C:outer membrane-bounded periplasmic space"/>
    <property type="evidence" value="ECO:0007669"/>
    <property type="project" value="InterPro"/>
</dbReference>
<evidence type="ECO:0000256" key="1">
    <source>
        <dbReference type="ARBA" id="ARBA00004383"/>
    </source>
</evidence>
<dbReference type="Gene3D" id="3.30.2420.10">
    <property type="entry name" value="TonB"/>
    <property type="match status" value="1"/>
</dbReference>
<dbReference type="Pfam" id="PF03544">
    <property type="entry name" value="TonB_C"/>
    <property type="match status" value="1"/>
</dbReference>
<evidence type="ECO:0000256" key="7">
    <source>
        <dbReference type="ARBA" id="ARBA00022692"/>
    </source>
</evidence>
<comment type="function">
    <text evidence="14">Interacts with outer membrane receptor proteins that carry out high-affinity binding and energy dependent uptake into the periplasmic space of specific substrates. It could act to transduce energy from the cytoplasmic membrane to specific energy-requiring processes in the outer membrane, resulting in the release into the periplasm of ligands bound by these outer membrane proteins.</text>
</comment>
<gene>
    <name evidence="17" type="primary">tonB</name>
    <name evidence="17" type="ORF">EPIR_2030</name>
</gene>
<dbReference type="Proteomes" id="UP000018217">
    <property type="component" value="Unassembled WGS sequence"/>
</dbReference>
<comment type="similarity">
    <text evidence="2 14">Belongs to the TonB family.</text>
</comment>
<evidence type="ECO:0000256" key="6">
    <source>
        <dbReference type="ARBA" id="ARBA00022519"/>
    </source>
</evidence>
<keyword evidence="18" id="KW-1185">Reference proteome</keyword>
<feature type="compositionally biased region" description="Pro residues" evidence="15">
    <location>
        <begin position="151"/>
        <end position="166"/>
    </location>
</feature>
<evidence type="ECO:0000256" key="5">
    <source>
        <dbReference type="ARBA" id="ARBA00022475"/>
    </source>
</evidence>
<dbReference type="GO" id="GO:0015031">
    <property type="term" value="P:protein transport"/>
    <property type="evidence" value="ECO:0007669"/>
    <property type="project" value="UniProtKB-UniRule"/>
</dbReference>
<keyword evidence="8" id="KW-0677">Repeat</keyword>
<dbReference type="GO" id="GO:0098797">
    <property type="term" value="C:plasma membrane protein complex"/>
    <property type="evidence" value="ECO:0007669"/>
    <property type="project" value="TreeGrafter"/>
</dbReference>
<dbReference type="EMBL" id="CAHS01000015">
    <property type="protein sequence ID" value="CCG87395.1"/>
    <property type="molecule type" value="Genomic_DNA"/>
</dbReference>
<dbReference type="STRING" id="1161919.EPIR_2030"/>
<feature type="region of interest" description="Disordered" evidence="15">
    <location>
        <begin position="130"/>
        <end position="234"/>
    </location>
</feature>
<keyword evidence="10 14" id="KW-0735">Signal-anchor</keyword>
<feature type="compositionally biased region" description="Polar residues" evidence="15">
    <location>
        <begin position="215"/>
        <end position="226"/>
    </location>
</feature>
<comment type="subunit">
    <text evidence="13">Homodimer. Forms a complex with the accessory proteins ExbB and ExbD.</text>
</comment>
<dbReference type="AlphaFoldDB" id="V5Z8X4"/>
<keyword evidence="5 14" id="KW-1003">Cell membrane</keyword>
<dbReference type="PANTHER" id="PTHR33446">
    <property type="entry name" value="PROTEIN TONB-RELATED"/>
    <property type="match status" value="1"/>
</dbReference>
<dbReference type="NCBIfam" id="NF008084">
    <property type="entry name" value="PRK10819.1-5"/>
    <property type="match status" value="1"/>
</dbReference>
<comment type="caution">
    <text evidence="17">The sequence shown here is derived from an EMBL/GenBank/DDBJ whole genome shotgun (WGS) entry which is preliminary data.</text>
</comment>
<evidence type="ECO:0000256" key="3">
    <source>
        <dbReference type="ARBA" id="ARBA00022362"/>
    </source>
</evidence>
<evidence type="ECO:0000259" key="16">
    <source>
        <dbReference type="PROSITE" id="PS52015"/>
    </source>
</evidence>
<dbReference type="InterPro" id="IPR003538">
    <property type="entry name" value="TonB"/>
</dbReference>
<name>V5Z8X4_9GAMM</name>
<comment type="subcellular location">
    <subcellularLocation>
        <location evidence="1 14">Cell inner membrane</location>
        <topology evidence="1 14">Single-pass membrane protein</topology>
        <orientation evidence="1 14">Periplasmic side</orientation>
    </subcellularLocation>
</comment>
<dbReference type="PRINTS" id="PR01374">
    <property type="entry name" value="TONBPROTEIN"/>
</dbReference>
<evidence type="ECO:0000256" key="9">
    <source>
        <dbReference type="ARBA" id="ARBA00022927"/>
    </source>
</evidence>
<keyword evidence="9 14" id="KW-0653">Protein transport</keyword>
<evidence type="ECO:0000313" key="18">
    <source>
        <dbReference type="Proteomes" id="UP000018217"/>
    </source>
</evidence>
<dbReference type="PANTHER" id="PTHR33446:SF8">
    <property type="entry name" value="PROTEIN TONB"/>
    <property type="match status" value="1"/>
</dbReference>
<dbReference type="InterPro" id="IPR006260">
    <property type="entry name" value="TonB/TolA_C"/>
</dbReference>
<evidence type="ECO:0000313" key="17">
    <source>
        <dbReference type="EMBL" id="CCG87395.1"/>
    </source>
</evidence>
<dbReference type="GO" id="GO:0015891">
    <property type="term" value="P:siderophore transport"/>
    <property type="evidence" value="ECO:0007669"/>
    <property type="project" value="InterPro"/>
</dbReference>
<keyword evidence="7" id="KW-0812">Transmembrane</keyword>
<evidence type="ECO:0000256" key="11">
    <source>
        <dbReference type="ARBA" id="ARBA00022989"/>
    </source>
</evidence>
<dbReference type="NCBIfam" id="TIGR01352">
    <property type="entry name" value="tonB_Cterm"/>
    <property type="match status" value="1"/>
</dbReference>
<evidence type="ECO:0000256" key="13">
    <source>
        <dbReference type="ARBA" id="ARBA00025849"/>
    </source>
</evidence>
<accession>V5Z8X4</accession>
<feature type="domain" description="TonB C-terminal" evidence="16">
    <location>
        <begin position="224"/>
        <end position="315"/>
    </location>
</feature>
<dbReference type="InterPro" id="IPR051045">
    <property type="entry name" value="TonB-dependent_transducer"/>
</dbReference>
<dbReference type="Pfam" id="PF16031">
    <property type="entry name" value="TonB_N"/>
    <property type="match status" value="1"/>
</dbReference>
<sequence length="315" mass="34648">MTYSTLRTPVGGEIRVHVKRSITFVQTKDYPAVIKGGLINFKVRTIDYRSGLIEIDCYLHLKSSLHMLTRKIMTTLINDLPRRSPLPLLGSIVLHGAVIGAMLYASFHQVVEMPKASQPISVSMVAPEIQPEPQTAPPDIAPEPEAQAEPEPVPEPPVPEPVAIPKPEPKPEPKPKPKPKPVKKEVVKPKPQVKPHPSAPLETRPAEQTKPATAPKNSPSPSSAVSNGPRALNVGKPSYPARAFALRIEGKVRVQFDVDSAGQVDNIRILSAEPRNMFEREVKQAMRKWRYEVGKPGKDLTMNIQFKINGGSSIE</sequence>
<evidence type="ECO:0000256" key="12">
    <source>
        <dbReference type="ARBA" id="ARBA00023136"/>
    </source>
</evidence>
<keyword evidence="6 14" id="KW-0997">Cell inner membrane</keyword>
<keyword evidence="11" id="KW-1133">Transmembrane helix</keyword>
<dbReference type="InterPro" id="IPR037682">
    <property type="entry name" value="TonB_C"/>
</dbReference>
<dbReference type="SUPFAM" id="SSF74653">
    <property type="entry name" value="TolA/TonB C-terminal domain"/>
    <property type="match status" value="1"/>
</dbReference>
<dbReference type="GO" id="GO:0055085">
    <property type="term" value="P:transmembrane transport"/>
    <property type="evidence" value="ECO:0007669"/>
    <property type="project" value="InterPro"/>
</dbReference>
<keyword evidence="12" id="KW-0472">Membrane</keyword>
<evidence type="ECO:0000256" key="14">
    <source>
        <dbReference type="RuleBase" id="RU362123"/>
    </source>
</evidence>